<dbReference type="InterPro" id="IPR039426">
    <property type="entry name" value="TonB-dep_rcpt-like"/>
</dbReference>
<evidence type="ECO:0000259" key="9">
    <source>
        <dbReference type="Pfam" id="PF25183"/>
    </source>
</evidence>
<dbReference type="InterPro" id="IPR036942">
    <property type="entry name" value="Beta-barrel_TonB_sf"/>
</dbReference>
<dbReference type="InterPro" id="IPR012910">
    <property type="entry name" value="Plug_dom"/>
</dbReference>
<accession>C1F5N9</accession>
<dbReference type="InParanoid" id="C1F5N9"/>
<keyword evidence="6" id="KW-0998">Cell outer membrane</keyword>
<dbReference type="InterPro" id="IPR057601">
    <property type="entry name" value="Oar-like_b-barrel"/>
</dbReference>
<keyword evidence="11" id="KW-1185">Reference proteome</keyword>
<dbReference type="InterPro" id="IPR037066">
    <property type="entry name" value="Plug_dom_sf"/>
</dbReference>
<dbReference type="Pfam" id="PF25183">
    <property type="entry name" value="OMP_b-brl_4"/>
    <property type="match status" value="1"/>
</dbReference>
<gene>
    <name evidence="10" type="ordered locus">ACP_3219</name>
</gene>
<proteinExistence type="predicted"/>
<dbReference type="eggNOG" id="COG1629">
    <property type="taxonomic scope" value="Bacteria"/>
</dbReference>
<dbReference type="Pfam" id="PF13620">
    <property type="entry name" value="CarboxypepD_reg"/>
    <property type="match status" value="1"/>
</dbReference>
<evidence type="ECO:0000256" key="6">
    <source>
        <dbReference type="ARBA" id="ARBA00023237"/>
    </source>
</evidence>
<name>C1F5N9_ACIC5</name>
<sequence>MKHWLCLLLCGLFFLPLLAAAQSTNATISGGVTDPMGRFIANAQIQVANDETGAVYSTKTNNAGIYLIPVLPPGHYHVQVSKPGFETIIKPDVVLYVQGALSLNFTLPVGAASESVTVNASSSLLNTTSPAVSTVITRKFVKNIPLNGRSFQDLISLTPGVINQSPQYYQTEVVGGGGDFSVNGSRTQSNYYTVDGVTANISSGNGGGVGNAATGGALGATTALGTTQTLVPVDALEEFRVQSSTYSAEYGHSPGGQFSLVTRAGTNRPHGSVFEYLRNNYFDANDWFNDHYGAPTPALRQNDFGGSFGGPVWIPRLYNGVDRSFFFVAYEGLRLTQPTAATIQYVPDSYMREQAVAAMQPILNAYPVPNGIDYGTASDPSLAQFIASYSLPSSIDSTSVRIDHIFGPKLVVFFRLGVTPSSTESRPYFSKLTTAINAQTYTFGASSQLSDHLSNEFRLGYARSNSSITGEIDAFGGATPVNLAAAMGAGSYPQAEPAISINFPGIGAPFMAIEDTKNLGRQWNLVDTASLLRGHHTLKFGIDYRYIKSPIDPPQVEPYAVFDSTHAVLAGKPDLPIVSSFLQATPIFHELALFAQDEWRVLPRLTLSYGLRWAVDPPPTEQHGNDAFTLRGNIDDPASLTLAPRGTPLWQTSWYNFAPRFGAAWVARNRTGWETVLRGGGGVFFDSANEIAAVGFSGFGFHAESIPAGARLPYTPAQLNVPVKTTAPYTSGIITAFPEHLQLPYTLEWNVSLQQELGVNQALTLAYVASAGRRLMGLQYRNIEPLNPNFGTIQYLASNVTSNYQSLQAQFQRSVSKGLQALVSYTWSHAIDVGSQSTELALQRGNADYDVRQNLQAGLTWDIPEVHRSHWARQLTGGWGLDARLISHTPFPITLGGATSTDPATGAQYNGGLNLVPNVPVYVYGSKYPGGKALNPAAFRLPKGNATGDAPRNFARGFGMTQLNLAIRRDFPIHDHLSLNFRAETFNVFNHPNFGYVDPNYTDATFGQATQMLNASLGTMASQYQQGGPRSMQFALRLSF</sequence>
<dbReference type="AlphaFoldDB" id="C1F5N9"/>
<organism evidence="10 11">
    <name type="scientific">Acidobacterium capsulatum (strain ATCC 51196 / DSM 11244 / BCRC 80197 / JCM 7670 / NBRC 15755 / NCIMB 13165 / 161)</name>
    <dbReference type="NCBI Taxonomy" id="240015"/>
    <lineage>
        <taxon>Bacteria</taxon>
        <taxon>Pseudomonadati</taxon>
        <taxon>Acidobacteriota</taxon>
        <taxon>Terriglobia</taxon>
        <taxon>Terriglobales</taxon>
        <taxon>Acidobacteriaceae</taxon>
        <taxon>Acidobacterium</taxon>
    </lineage>
</organism>
<protein>
    <submittedName>
        <fullName evidence="10">Conserved domain protein</fullName>
    </submittedName>
</protein>
<evidence type="ECO:0000256" key="3">
    <source>
        <dbReference type="ARBA" id="ARBA00022452"/>
    </source>
</evidence>
<keyword evidence="7" id="KW-0732">Signal</keyword>
<keyword evidence="5" id="KW-0472">Membrane</keyword>
<dbReference type="EMBL" id="CP001472">
    <property type="protein sequence ID" value="ACO31883.1"/>
    <property type="molecule type" value="Genomic_DNA"/>
</dbReference>
<dbReference type="Proteomes" id="UP000002207">
    <property type="component" value="Chromosome"/>
</dbReference>
<dbReference type="Gene3D" id="2.40.170.20">
    <property type="entry name" value="TonB-dependent receptor, beta-barrel domain"/>
    <property type="match status" value="1"/>
</dbReference>
<dbReference type="SUPFAM" id="SSF49464">
    <property type="entry name" value="Carboxypeptidase regulatory domain-like"/>
    <property type="match status" value="1"/>
</dbReference>
<evidence type="ECO:0000256" key="5">
    <source>
        <dbReference type="ARBA" id="ARBA00023136"/>
    </source>
</evidence>
<dbReference type="KEGG" id="aca:ACP_3219"/>
<evidence type="ECO:0000256" key="2">
    <source>
        <dbReference type="ARBA" id="ARBA00022448"/>
    </source>
</evidence>
<comment type="subcellular location">
    <subcellularLocation>
        <location evidence="1">Cell outer membrane</location>
        <topology evidence="1">Multi-pass membrane protein</topology>
    </subcellularLocation>
</comment>
<evidence type="ECO:0000256" key="1">
    <source>
        <dbReference type="ARBA" id="ARBA00004571"/>
    </source>
</evidence>
<dbReference type="Gene3D" id="2.60.40.1120">
    <property type="entry name" value="Carboxypeptidase-like, regulatory domain"/>
    <property type="match status" value="1"/>
</dbReference>
<dbReference type="GO" id="GO:0015344">
    <property type="term" value="F:siderophore uptake transmembrane transporter activity"/>
    <property type="evidence" value="ECO:0007669"/>
    <property type="project" value="TreeGrafter"/>
</dbReference>
<reference evidence="10 11" key="1">
    <citation type="journal article" date="2009" name="Appl. Environ. Microbiol.">
        <title>Three genomes from the phylum Acidobacteria provide insight into the lifestyles of these microorganisms in soils.</title>
        <authorList>
            <person name="Ward N.L."/>
            <person name="Challacombe J.F."/>
            <person name="Janssen P.H."/>
            <person name="Henrissat B."/>
            <person name="Coutinho P.M."/>
            <person name="Wu M."/>
            <person name="Xie G."/>
            <person name="Haft D.H."/>
            <person name="Sait M."/>
            <person name="Badger J."/>
            <person name="Barabote R.D."/>
            <person name="Bradley B."/>
            <person name="Brettin T.S."/>
            <person name="Brinkac L.M."/>
            <person name="Bruce D."/>
            <person name="Creasy T."/>
            <person name="Daugherty S.C."/>
            <person name="Davidsen T.M."/>
            <person name="DeBoy R.T."/>
            <person name="Detter J.C."/>
            <person name="Dodson R.J."/>
            <person name="Durkin A.S."/>
            <person name="Ganapathy A."/>
            <person name="Gwinn-Giglio M."/>
            <person name="Han C.S."/>
            <person name="Khouri H."/>
            <person name="Kiss H."/>
            <person name="Kothari S.P."/>
            <person name="Madupu R."/>
            <person name="Nelson K.E."/>
            <person name="Nelson W.C."/>
            <person name="Paulsen I."/>
            <person name="Penn K."/>
            <person name="Ren Q."/>
            <person name="Rosovitz M.J."/>
            <person name="Selengut J.D."/>
            <person name="Shrivastava S."/>
            <person name="Sullivan S.A."/>
            <person name="Tapia R."/>
            <person name="Thompson L.S."/>
            <person name="Watkins K.L."/>
            <person name="Yang Q."/>
            <person name="Yu C."/>
            <person name="Zafar N."/>
            <person name="Zhou L."/>
            <person name="Kuske C.R."/>
        </authorList>
    </citation>
    <scope>NUCLEOTIDE SEQUENCE [LARGE SCALE GENOMIC DNA]</scope>
    <source>
        <strain evidence="11">ATCC 51196 / DSM 11244 / BCRC 80197 / JCM 7670 / NBRC 15755 / NCIMB 13165 / 161</strain>
    </source>
</reference>
<feature type="chain" id="PRO_5002907164" evidence="7">
    <location>
        <begin position="22"/>
        <end position="1040"/>
    </location>
</feature>
<dbReference type="GO" id="GO:0044718">
    <property type="term" value="P:siderophore transmembrane transport"/>
    <property type="evidence" value="ECO:0007669"/>
    <property type="project" value="TreeGrafter"/>
</dbReference>
<evidence type="ECO:0000256" key="4">
    <source>
        <dbReference type="ARBA" id="ARBA00022692"/>
    </source>
</evidence>
<dbReference type="Pfam" id="PF07715">
    <property type="entry name" value="Plug"/>
    <property type="match status" value="1"/>
</dbReference>
<dbReference type="SUPFAM" id="SSF56935">
    <property type="entry name" value="Porins"/>
    <property type="match status" value="1"/>
</dbReference>
<keyword evidence="4" id="KW-0812">Transmembrane</keyword>
<dbReference type="RefSeq" id="WP_015898261.1">
    <property type="nucleotide sequence ID" value="NC_012483.1"/>
</dbReference>
<dbReference type="HOGENOM" id="CLU_006298_0_0_0"/>
<evidence type="ECO:0000256" key="7">
    <source>
        <dbReference type="SAM" id="SignalP"/>
    </source>
</evidence>
<keyword evidence="3" id="KW-1134">Transmembrane beta strand</keyword>
<evidence type="ECO:0000313" key="11">
    <source>
        <dbReference type="Proteomes" id="UP000002207"/>
    </source>
</evidence>
<evidence type="ECO:0000313" key="10">
    <source>
        <dbReference type="EMBL" id="ACO31883.1"/>
    </source>
</evidence>
<feature type="signal peptide" evidence="7">
    <location>
        <begin position="1"/>
        <end position="21"/>
    </location>
</feature>
<dbReference type="InterPro" id="IPR008969">
    <property type="entry name" value="CarboxyPept-like_regulatory"/>
</dbReference>
<dbReference type="PANTHER" id="PTHR30069">
    <property type="entry name" value="TONB-DEPENDENT OUTER MEMBRANE RECEPTOR"/>
    <property type="match status" value="1"/>
</dbReference>
<dbReference type="Gene3D" id="2.170.130.10">
    <property type="entry name" value="TonB-dependent receptor, plug domain"/>
    <property type="match status" value="1"/>
</dbReference>
<evidence type="ECO:0000259" key="8">
    <source>
        <dbReference type="Pfam" id="PF07715"/>
    </source>
</evidence>
<dbReference type="GO" id="GO:0009279">
    <property type="term" value="C:cell outer membrane"/>
    <property type="evidence" value="ECO:0007669"/>
    <property type="project" value="UniProtKB-SubCell"/>
</dbReference>
<dbReference type="STRING" id="240015.ACP_3219"/>
<dbReference type="PANTHER" id="PTHR30069:SF46">
    <property type="entry name" value="OAR PROTEIN"/>
    <property type="match status" value="1"/>
</dbReference>
<feature type="domain" description="TonB-dependent transporter Oar-like beta-barrel" evidence="9">
    <location>
        <begin position="261"/>
        <end position="1014"/>
    </location>
</feature>
<feature type="domain" description="TonB-dependent receptor plug" evidence="8">
    <location>
        <begin position="128"/>
        <end position="256"/>
    </location>
</feature>
<dbReference type="OrthoDB" id="97893at2"/>
<keyword evidence="2" id="KW-0813">Transport</keyword>